<dbReference type="Pfam" id="PF04030">
    <property type="entry name" value="ALO"/>
    <property type="match status" value="1"/>
</dbReference>
<evidence type="ECO:0000313" key="6">
    <source>
        <dbReference type="Proteomes" id="UP000247498"/>
    </source>
</evidence>
<keyword evidence="6" id="KW-1185">Reference proteome</keyword>
<dbReference type="Proteomes" id="UP000247498">
    <property type="component" value="Unassembled WGS sequence"/>
</dbReference>
<dbReference type="PROSITE" id="PS51387">
    <property type="entry name" value="FAD_PCMH"/>
    <property type="match status" value="1"/>
</dbReference>
<dbReference type="OrthoDB" id="1044428at2759"/>
<dbReference type="PANTHER" id="PTHR43762:SF7">
    <property type="entry name" value="FAD-BINDING PCMH-TYPE DOMAIN-CONTAINING PROTEIN"/>
    <property type="match status" value="1"/>
</dbReference>
<reference evidence="5 6" key="1">
    <citation type="journal article" date="2018" name="Sci. Rep.">
        <title>Raphidocelis subcapitata (=Pseudokirchneriella subcapitata) provides an insight into genome evolution and environmental adaptations in the Sphaeropleales.</title>
        <authorList>
            <person name="Suzuki S."/>
            <person name="Yamaguchi H."/>
            <person name="Nakajima N."/>
            <person name="Kawachi M."/>
        </authorList>
    </citation>
    <scope>NUCLEOTIDE SEQUENCE [LARGE SCALE GENOMIC DNA]</scope>
    <source>
        <strain evidence="5 6">NIES-35</strain>
    </source>
</reference>
<dbReference type="InterPro" id="IPR036318">
    <property type="entry name" value="FAD-bd_PCMH-like_sf"/>
</dbReference>
<evidence type="ECO:0000256" key="1">
    <source>
        <dbReference type="ARBA" id="ARBA00005147"/>
    </source>
</evidence>
<dbReference type="GO" id="GO:0003885">
    <property type="term" value="F:D-arabinono-1,4-lactone oxidase activity"/>
    <property type="evidence" value="ECO:0007669"/>
    <property type="project" value="InterPro"/>
</dbReference>
<dbReference type="Pfam" id="PF01565">
    <property type="entry name" value="FAD_binding_4"/>
    <property type="match status" value="1"/>
</dbReference>
<organism evidence="5 6">
    <name type="scientific">Raphidocelis subcapitata</name>
    <dbReference type="NCBI Taxonomy" id="307507"/>
    <lineage>
        <taxon>Eukaryota</taxon>
        <taxon>Viridiplantae</taxon>
        <taxon>Chlorophyta</taxon>
        <taxon>core chlorophytes</taxon>
        <taxon>Chlorophyceae</taxon>
        <taxon>CS clade</taxon>
        <taxon>Sphaeropleales</taxon>
        <taxon>Selenastraceae</taxon>
        <taxon>Raphidocelis</taxon>
    </lineage>
</organism>
<keyword evidence="3" id="KW-0732">Signal</keyword>
<sequence>MACKRTMRRALCLLAVALAIGLPAVSAIENERLTREVPANGYRAQYGYVLCKADALVHPTSTAEVAEAIKTYSAQAAKEGKALKIRMSRNLFHSTAIFPCPNQELAMMGPNDKQNGGVLSVAVLNDKLNGVLAVDPVANTMTVGAGMDMNGLFKHATENKMSVQLMVLPFYAGLTLSGILATASHGTGDRVASALVDMVTEVTWVDAAGAVHKTGRDDPVTWRAINGGLGLMGIMTELKLQLTPPTYTQLKTVLNQPDDNMYETIQELLTRTPHVLIFWRPDMKRFSAFLTALAPDSLKSEAREDVRATLLPDLSQHARMAAGFKSWQTDIRDTNPLRTMMCYFPQPVSLVQSLTVRRAWAKAGGRFGQDVFDVVAPTNQMQASECDNNCLWNSDVFEGTAQDAEFAIEWDGFKSWIDDVKDIFYKDLFRNGTRPDRCQGAGYMWLRFGKGTDDYLSMTTGLKRPVYLQSTWLRNTEAWQYPLRYGYVPELIEQMTLCKYNAHPHFGKNWARTFTYARCPVRGRYARFNELLALQDKVDPKRVFEPPLFTKVVKGEGFKYYDGCATDYECYCDADSHCAPEFKCVPSFAMPEFKVCKPPADWDPELVRRGENSRPNMPTIFAGAGAPVNTARQMTARP</sequence>
<dbReference type="SUPFAM" id="SSF56176">
    <property type="entry name" value="FAD-binding/transporter-associated domain-like"/>
    <property type="match status" value="1"/>
</dbReference>
<dbReference type="InterPro" id="IPR006094">
    <property type="entry name" value="Oxid_FAD_bind_N"/>
</dbReference>
<dbReference type="InterPro" id="IPR016169">
    <property type="entry name" value="FAD-bd_PCMH_sub2"/>
</dbReference>
<name>A0A2V0PCH8_9CHLO</name>
<evidence type="ECO:0000256" key="2">
    <source>
        <dbReference type="ARBA" id="ARBA00023002"/>
    </source>
</evidence>
<dbReference type="FunCoup" id="A0A2V0PCH8">
    <property type="interactions" value="373"/>
</dbReference>
<dbReference type="PANTHER" id="PTHR43762">
    <property type="entry name" value="L-GULONOLACTONE OXIDASE"/>
    <property type="match status" value="1"/>
</dbReference>
<dbReference type="InParanoid" id="A0A2V0PCH8"/>
<feature type="signal peptide" evidence="3">
    <location>
        <begin position="1"/>
        <end position="27"/>
    </location>
</feature>
<dbReference type="InterPro" id="IPR016166">
    <property type="entry name" value="FAD-bd_PCMH"/>
</dbReference>
<comment type="pathway">
    <text evidence="1">Cofactor biosynthesis; L-ascorbate biosynthesis.</text>
</comment>
<dbReference type="AlphaFoldDB" id="A0A2V0PCH8"/>
<dbReference type="GO" id="GO:0071949">
    <property type="term" value="F:FAD binding"/>
    <property type="evidence" value="ECO:0007669"/>
    <property type="project" value="InterPro"/>
</dbReference>
<dbReference type="InterPro" id="IPR007173">
    <property type="entry name" value="ALO_C"/>
</dbReference>
<feature type="chain" id="PRO_5016149967" evidence="3">
    <location>
        <begin position="28"/>
        <end position="638"/>
    </location>
</feature>
<accession>A0A2V0PCH8</accession>
<dbReference type="InterPro" id="IPR010031">
    <property type="entry name" value="FAD_lactone_oxidase-like"/>
</dbReference>
<comment type="caution">
    <text evidence="5">The sequence shown here is derived from an EMBL/GenBank/DDBJ whole genome shotgun (WGS) entry which is preliminary data.</text>
</comment>
<gene>
    <name evidence="5" type="ORF">Rsub_08571</name>
</gene>
<evidence type="ECO:0000256" key="3">
    <source>
        <dbReference type="SAM" id="SignalP"/>
    </source>
</evidence>
<evidence type="ECO:0000313" key="5">
    <source>
        <dbReference type="EMBL" id="GBF95590.1"/>
    </source>
</evidence>
<proteinExistence type="predicted"/>
<dbReference type="STRING" id="307507.A0A2V0PCH8"/>
<dbReference type="GO" id="GO:0016020">
    <property type="term" value="C:membrane"/>
    <property type="evidence" value="ECO:0007669"/>
    <property type="project" value="InterPro"/>
</dbReference>
<evidence type="ECO:0000259" key="4">
    <source>
        <dbReference type="PROSITE" id="PS51387"/>
    </source>
</evidence>
<keyword evidence="2" id="KW-0560">Oxidoreductase</keyword>
<protein>
    <submittedName>
        <fullName evidence="5">FAD FMN-containing dehydrogenase</fullName>
    </submittedName>
</protein>
<feature type="domain" description="FAD-binding PCMH-type" evidence="4">
    <location>
        <begin position="49"/>
        <end position="245"/>
    </location>
</feature>
<dbReference type="EMBL" id="BDRX01000066">
    <property type="protein sequence ID" value="GBF95590.1"/>
    <property type="molecule type" value="Genomic_DNA"/>
</dbReference>
<dbReference type="Gene3D" id="3.30.465.10">
    <property type="match status" value="1"/>
</dbReference>